<dbReference type="EMBL" id="ML213689">
    <property type="protein sequence ID" value="TFK32049.1"/>
    <property type="molecule type" value="Genomic_DNA"/>
</dbReference>
<dbReference type="Proteomes" id="UP000308652">
    <property type="component" value="Unassembled WGS sequence"/>
</dbReference>
<reference evidence="1 2" key="1">
    <citation type="journal article" date="2019" name="Nat. Ecol. Evol.">
        <title>Megaphylogeny resolves global patterns of mushroom evolution.</title>
        <authorList>
            <person name="Varga T."/>
            <person name="Krizsan K."/>
            <person name="Foldi C."/>
            <person name="Dima B."/>
            <person name="Sanchez-Garcia M."/>
            <person name="Sanchez-Ramirez S."/>
            <person name="Szollosi G.J."/>
            <person name="Szarkandi J.G."/>
            <person name="Papp V."/>
            <person name="Albert L."/>
            <person name="Andreopoulos W."/>
            <person name="Angelini C."/>
            <person name="Antonin V."/>
            <person name="Barry K.W."/>
            <person name="Bougher N.L."/>
            <person name="Buchanan P."/>
            <person name="Buyck B."/>
            <person name="Bense V."/>
            <person name="Catcheside P."/>
            <person name="Chovatia M."/>
            <person name="Cooper J."/>
            <person name="Damon W."/>
            <person name="Desjardin D."/>
            <person name="Finy P."/>
            <person name="Geml J."/>
            <person name="Haridas S."/>
            <person name="Hughes K."/>
            <person name="Justo A."/>
            <person name="Karasinski D."/>
            <person name="Kautmanova I."/>
            <person name="Kiss B."/>
            <person name="Kocsube S."/>
            <person name="Kotiranta H."/>
            <person name="LaButti K.M."/>
            <person name="Lechner B.E."/>
            <person name="Liimatainen K."/>
            <person name="Lipzen A."/>
            <person name="Lukacs Z."/>
            <person name="Mihaltcheva S."/>
            <person name="Morgado L.N."/>
            <person name="Niskanen T."/>
            <person name="Noordeloos M.E."/>
            <person name="Ohm R.A."/>
            <person name="Ortiz-Santana B."/>
            <person name="Ovrebo C."/>
            <person name="Racz N."/>
            <person name="Riley R."/>
            <person name="Savchenko A."/>
            <person name="Shiryaev A."/>
            <person name="Soop K."/>
            <person name="Spirin V."/>
            <person name="Szebenyi C."/>
            <person name="Tomsovsky M."/>
            <person name="Tulloss R.E."/>
            <person name="Uehling J."/>
            <person name="Grigoriev I.V."/>
            <person name="Vagvolgyi C."/>
            <person name="Papp T."/>
            <person name="Martin F.M."/>
            <person name="Miettinen O."/>
            <person name="Hibbett D.S."/>
            <person name="Nagy L.G."/>
        </authorList>
    </citation>
    <scope>NUCLEOTIDE SEQUENCE [LARGE SCALE GENOMIC DNA]</scope>
    <source>
        <strain evidence="1 2">CBS 166.37</strain>
    </source>
</reference>
<organism evidence="1 2">
    <name type="scientific">Crucibulum laeve</name>
    <dbReference type="NCBI Taxonomy" id="68775"/>
    <lineage>
        <taxon>Eukaryota</taxon>
        <taxon>Fungi</taxon>
        <taxon>Dikarya</taxon>
        <taxon>Basidiomycota</taxon>
        <taxon>Agaricomycotina</taxon>
        <taxon>Agaricomycetes</taxon>
        <taxon>Agaricomycetidae</taxon>
        <taxon>Agaricales</taxon>
        <taxon>Agaricineae</taxon>
        <taxon>Nidulariaceae</taxon>
        <taxon>Crucibulum</taxon>
    </lineage>
</organism>
<dbReference type="AlphaFoldDB" id="A0A5C3LFY7"/>
<evidence type="ECO:0000313" key="2">
    <source>
        <dbReference type="Proteomes" id="UP000308652"/>
    </source>
</evidence>
<gene>
    <name evidence="1" type="ORF">BDQ12DRAFT_63955</name>
</gene>
<sequence>MFGNSLLIFCPTIKKLQLCNVTIDILRKNYFQNDYAGAIEFLSVDGLDHRTLPRKLSSGFDFSPLRHLKLYLFRPDACNFLRTILDKCNQSLETLNCTLDSNHNCMSAYLLSYVEITSAPLLLLNLAFCDNLLWSP</sequence>
<evidence type="ECO:0000313" key="1">
    <source>
        <dbReference type="EMBL" id="TFK32049.1"/>
    </source>
</evidence>
<proteinExistence type="predicted"/>
<accession>A0A5C3LFY7</accession>
<keyword evidence="2" id="KW-1185">Reference proteome</keyword>
<name>A0A5C3LFY7_9AGAR</name>
<protein>
    <submittedName>
        <fullName evidence="1">Uncharacterized protein</fullName>
    </submittedName>
</protein>